<dbReference type="GO" id="GO:0006351">
    <property type="term" value="P:DNA-templated transcription"/>
    <property type="evidence" value="ECO:0007669"/>
    <property type="project" value="TreeGrafter"/>
</dbReference>
<evidence type="ECO:0000313" key="4">
    <source>
        <dbReference type="Proteomes" id="UP000437748"/>
    </source>
</evidence>
<dbReference type="PANTHER" id="PTHR46229:SF2">
    <property type="entry name" value="BOLA-LIKE PROTEIN 1"/>
    <property type="match status" value="1"/>
</dbReference>
<dbReference type="PANTHER" id="PTHR46229">
    <property type="entry name" value="BOLA TRANSCRIPTION REGULATOR"/>
    <property type="match status" value="1"/>
</dbReference>
<accession>A0A6N6VVU7</accession>
<dbReference type="EMBL" id="WFLM01000003">
    <property type="protein sequence ID" value="KAB8038839.1"/>
    <property type="molecule type" value="Genomic_DNA"/>
</dbReference>
<gene>
    <name evidence="3" type="ORF">GCL60_08235</name>
</gene>
<dbReference type="OrthoDB" id="5294732at2"/>
<evidence type="ECO:0000256" key="1">
    <source>
        <dbReference type="ARBA" id="ARBA00005578"/>
    </source>
</evidence>
<dbReference type="PIRSF" id="PIRSF003113">
    <property type="entry name" value="BolA"/>
    <property type="match status" value="1"/>
</dbReference>
<evidence type="ECO:0000313" key="3">
    <source>
        <dbReference type="EMBL" id="KAB8038839.1"/>
    </source>
</evidence>
<evidence type="ECO:0000256" key="2">
    <source>
        <dbReference type="RuleBase" id="RU003860"/>
    </source>
</evidence>
<dbReference type="InterPro" id="IPR002634">
    <property type="entry name" value="BolA"/>
</dbReference>
<proteinExistence type="inferred from homology"/>
<dbReference type="Gene3D" id="3.30.300.90">
    <property type="entry name" value="BolA-like"/>
    <property type="match status" value="1"/>
</dbReference>
<reference evidence="3 4" key="1">
    <citation type="submission" date="2019-10" db="EMBL/GenBank/DDBJ databases">
        <title>New species of Slilvanegrellaceae.</title>
        <authorList>
            <person name="Pitt A."/>
            <person name="Hahn M.W."/>
        </authorList>
    </citation>
    <scope>NUCLEOTIDE SEQUENCE [LARGE SCALE GENOMIC DNA]</scope>
    <source>
        <strain evidence="3 4">SP-Ram-0.45-NSY-1</strain>
    </source>
</reference>
<sequence length="103" mass="11890">MSIQSSIELKLKEKLNPHFLKVENESYMHSVPKGSESHFRIEVVSNYFENKNLLTRHRFINELLSEEISKIRACSLHTLTINEWEKKNGKTENSPTCAGGSKK</sequence>
<dbReference type="Proteomes" id="UP000437748">
    <property type="component" value="Unassembled WGS sequence"/>
</dbReference>
<comment type="similarity">
    <text evidence="1 2">Belongs to the BolA/IbaG family.</text>
</comment>
<dbReference type="SUPFAM" id="SSF82657">
    <property type="entry name" value="BolA-like"/>
    <property type="match status" value="1"/>
</dbReference>
<dbReference type="InterPro" id="IPR050961">
    <property type="entry name" value="BolA/IbaG_stress_morph_reg"/>
</dbReference>
<dbReference type="GO" id="GO:0005829">
    <property type="term" value="C:cytosol"/>
    <property type="evidence" value="ECO:0007669"/>
    <property type="project" value="TreeGrafter"/>
</dbReference>
<dbReference type="RefSeq" id="WP_153420219.1">
    <property type="nucleotide sequence ID" value="NZ_WFLM01000003.1"/>
</dbReference>
<name>A0A6N6VVU7_9BACT</name>
<dbReference type="Pfam" id="PF01722">
    <property type="entry name" value="BolA"/>
    <property type="match status" value="1"/>
</dbReference>
<organism evidence="3 4">
    <name type="scientific">Silvanigrella paludirubra</name>
    <dbReference type="NCBI Taxonomy" id="2499159"/>
    <lineage>
        <taxon>Bacteria</taxon>
        <taxon>Pseudomonadati</taxon>
        <taxon>Bdellovibrionota</taxon>
        <taxon>Oligoflexia</taxon>
        <taxon>Silvanigrellales</taxon>
        <taxon>Silvanigrellaceae</taxon>
        <taxon>Silvanigrella</taxon>
    </lineage>
</organism>
<comment type="caution">
    <text evidence="3">The sequence shown here is derived from an EMBL/GenBank/DDBJ whole genome shotgun (WGS) entry which is preliminary data.</text>
</comment>
<keyword evidence="4" id="KW-1185">Reference proteome</keyword>
<dbReference type="InterPro" id="IPR036065">
    <property type="entry name" value="BolA-like_sf"/>
</dbReference>
<dbReference type="AlphaFoldDB" id="A0A6N6VVU7"/>
<protein>
    <submittedName>
        <fullName evidence="3">BolA/IbaG family iron-sulfur metabolism protein</fullName>
    </submittedName>
</protein>